<dbReference type="Gene3D" id="3.40.630.30">
    <property type="match status" value="1"/>
</dbReference>
<evidence type="ECO:0000313" key="3">
    <source>
        <dbReference type="Proteomes" id="UP000010792"/>
    </source>
</evidence>
<dbReference type="PANTHER" id="PTHR47237">
    <property type="entry name" value="SLL0310 PROTEIN"/>
    <property type="match status" value="1"/>
</dbReference>
<accession>L0NJG6</accession>
<dbReference type="AlphaFoldDB" id="L0NJG6"/>
<dbReference type="EMBL" id="FO082820">
    <property type="protein sequence ID" value="CCF21034.1"/>
    <property type="molecule type" value="Genomic_DNA"/>
</dbReference>
<dbReference type="InterPro" id="IPR000182">
    <property type="entry name" value="GNAT_dom"/>
</dbReference>
<gene>
    <name evidence="2" type="ORF">NT26_3311</name>
</gene>
<dbReference type="InterPro" id="IPR052729">
    <property type="entry name" value="Acyl/Acetyltrans_Enzymes"/>
</dbReference>
<dbReference type="GO" id="GO:0016747">
    <property type="term" value="F:acyltransferase activity, transferring groups other than amino-acyl groups"/>
    <property type="evidence" value="ECO:0007669"/>
    <property type="project" value="InterPro"/>
</dbReference>
<dbReference type="PANTHER" id="PTHR47237:SF1">
    <property type="entry name" value="SLL0310 PROTEIN"/>
    <property type="match status" value="1"/>
</dbReference>
<dbReference type="InterPro" id="IPR041496">
    <property type="entry name" value="YitH/HolE_GNAT"/>
</dbReference>
<feature type="domain" description="N-acetyltransferase" evidence="1">
    <location>
        <begin position="8"/>
        <end position="141"/>
    </location>
</feature>
<reference evidence="2 3" key="1">
    <citation type="journal article" date="2013" name="Genome Biol. Evol.">
        <title>Life in an arsenic-containing gold mine: genome and physiology of the autotrophic arsenite-oxidizing bacterium rhizobium sp. NT-26.</title>
        <authorList>
            <person name="Andres J."/>
            <person name="Arsene-Ploetze F."/>
            <person name="Barbe V."/>
            <person name="Brochier-Armanet C."/>
            <person name="Cleiss-Arnold J."/>
            <person name="Coppee J.Y."/>
            <person name="Dillies M.A."/>
            <person name="Geist"/>
            <person name="L"/>
            <person name="Joublin A."/>
            <person name="Koechler S."/>
            <person name="Lassalle F."/>
            <person name="Marchal M."/>
            <person name="Medigue C."/>
            <person name="Muller D."/>
            <person name="Nesme X."/>
            <person name="Plewniak F."/>
            <person name="Proux C."/>
            <person name="Ramirez-Bahena M.H."/>
            <person name="Schenowitz C."/>
            <person name="Sismeiro O."/>
            <person name="Vallenet D."/>
            <person name="Santini J.M."/>
            <person name="Bertin P.N."/>
        </authorList>
    </citation>
    <scope>NUCLEOTIDE SEQUENCE [LARGE SCALE GENOMIC DNA]</scope>
    <source>
        <strain evidence="2 3">NT-26</strain>
    </source>
</reference>
<dbReference type="Proteomes" id="UP000010792">
    <property type="component" value="Chromosome"/>
</dbReference>
<proteinExistence type="predicted"/>
<dbReference type="PROSITE" id="PS51186">
    <property type="entry name" value="GNAT"/>
    <property type="match status" value="1"/>
</dbReference>
<evidence type="ECO:0000259" key="1">
    <source>
        <dbReference type="PROSITE" id="PS51186"/>
    </source>
</evidence>
<organism evidence="2 3">
    <name type="scientific">Pseudorhizobium banfieldiae</name>
    <dbReference type="NCBI Taxonomy" id="1125847"/>
    <lineage>
        <taxon>Bacteria</taxon>
        <taxon>Pseudomonadati</taxon>
        <taxon>Pseudomonadota</taxon>
        <taxon>Alphaproteobacteria</taxon>
        <taxon>Hyphomicrobiales</taxon>
        <taxon>Rhizobiaceae</taxon>
        <taxon>Rhizobium/Agrobacterium group</taxon>
        <taxon>Pseudorhizobium</taxon>
    </lineage>
</organism>
<dbReference type="InterPro" id="IPR016181">
    <property type="entry name" value="Acyl_CoA_acyltransferase"/>
</dbReference>
<dbReference type="SUPFAM" id="SSF55729">
    <property type="entry name" value="Acyl-CoA N-acyltransferases (Nat)"/>
    <property type="match status" value="1"/>
</dbReference>
<dbReference type="Gene3D" id="3.40.630.90">
    <property type="match status" value="1"/>
</dbReference>
<sequence length="283" mass="31477">MHHVNDYCNIRRLTFEEVELLLDWARKEGWNPGLADATAFYNADPAGFIGCFSDDRLVAGISAVRYTGNFGFIGLYICLENYRGRGFGKRVWDAGMHLLTGRIVGLDGVPEQQENYARKGFVEAYKTIRWSGRIDLLRPSTEACSSISPQMVREIVAYDAQKFPCGREAFLGAWLQPPRQAIAVEHDGAITGYAVVRRCHHGCKIGPLFADSLEDAEWLLNACVNLAPNETLHVDVPEMQTAFSRILEGHGMAPSFATARMYKNGKPRLDTNGVFALTTLELG</sequence>
<keyword evidence="3" id="KW-1185">Reference proteome</keyword>
<dbReference type="STRING" id="1125847.NT26_3311"/>
<name>L0NJG6_9HYPH</name>
<dbReference type="KEGG" id="rht:NT26_3311"/>
<dbReference type="Pfam" id="PF00583">
    <property type="entry name" value="Acetyltransf_1"/>
    <property type="match status" value="1"/>
</dbReference>
<protein>
    <recommendedName>
        <fullName evidence="1">N-acetyltransferase domain-containing protein</fullName>
    </recommendedName>
</protein>
<dbReference type="Pfam" id="PF18014">
    <property type="entry name" value="Acetyltransf_18"/>
    <property type="match status" value="1"/>
</dbReference>
<evidence type="ECO:0000313" key="2">
    <source>
        <dbReference type="EMBL" id="CCF21034.1"/>
    </source>
</evidence>